<reference evidence="2" key="1">
    <citation type="submission" date="2021-06" db="EMBL/GenBank/DDBJ databases">
        <title>Parelaphostrongylus tenuis whole genome reference sequence.</title>
        <authorList>
            <person name="Garwood T.J."/>
            <person name="Larsen P.A."/>
            <person name="Fountain-Jones N.M."/>
            <person name="Garbe J.R."/>
            <person name="Macchietto M.G."/>
            <person name="Kania S.A."/>
            <person name="Gerhold R.W."/>
            <person name="Richards J.E."/>
            <person name="Wolf T.M."/>
        </authorList>
    </citation>
    <scope>NUCLEOTIDE SEQUENCE</scope>
    <source>
        <strain evidence="2">MNPRO001-30</strain>
        <tissue evidence="2">Meninges</tissue>
    </source>
</reference>
<feature type="compositionally biased region" description="Basic residues" evidence="1">
    <location>
        <begin position="30"/>
        <end position="41"/>
    </location>
</feature>
<proteinExistence type="predicted"/>
<dbReference type="Proteomes" id="UP001196413">
    <property type="component" value="Unassembled WGS sequence"/>
</dbReference>
<dbReference type="AlphaFoldDB" id="A0AAD5RD96"/>
<evidence type="ECO:0000256" key="1">
    <source>
        <dbReference type="SAM" id="MobiDB-lite"/>
    </source>
</evidence>
<gene>
    <name evidence="2" type="ORF">KIN20_036535</name>
</gene>
<organism evidence="2 3">
    <name type="scientific">Parelaphostrongylus tenuis</name>
    <name type="common">Meningeal worm</name>
    <dbReference type="NCBI Taxonomy" id="148309"/>
    <lineage>
        <taxon>Eukaryota</taxon>
        <taxon>Metazoa</taxon>
        <taxon>Ecdysozoa</taxon>
        <taxon>Nematoda</taxon>
        <taxon>Chromadorea</taxon>
        <taxon>Rhabditida</taxon>
        <taxon>Rhabditina</taxon>
        <taxon>Rhabditomorpha</taxon>
        <taxon>Strongyloidea</taxon>
        <taxon>Metastrongylidae</taxon>
        <taxon>Parelaphostrongylus</taxon>
    </lineage>
</organism>
<sequence length="106" mass="12213">MLLIIDQHSWGDWEGQCLLPSAGTSSPRSIKGRHRRGRRRSRPNTAIVTFDVLIEFLHLYLSMLSPHDYPISSYSYLDFCKAFSLPKNFADSQERRGSCLEYRACS</sequence>
<comment type="caution">
    <text evidence="2">The sequence shown here is derived from an EMBL/GenBank/DDBJ whole genome shotgun (WGS) entry which is preliminary data.</text>
</comment>
<name>A0AAD5RD96_PARTN</name>
<evidence type="ECO:0000313" key="2">
    <source>
        <dbReference type="EMBL" id="KAJ1373968.1"/>
    </source>
</evidence>
<keyword evidence="3" id="KW-1185">Reference proteome</keyword>
<accession>A0AAD5RD96</accession>
<evidence type="ECO:0000313" key="3">
    <source>
        <dbReference type="Proteomes" id="UP001196413"/>
    </source>
</evidence>
<feature type="region of interest" description="Disordered" evidence="1">
    <location>
        <begin position="20"/>
        <end position="41"/>
    </location>
</feature>
<dbReference type="EMBL" id="JAHQIW010007370">
    <property type="protein sequence ID" value="KAJ1373968.1"/>
    <property type="molecule type" value="Genomic_DNA"/>
</dbReference>
<protein>
    <submittedName>
        <fullName evidence="2">Uncharacterized protein</fullName>
    </submittedName>
</protein>